<name>A0A7J7ZWR6_MYOMY</name>
<feature type="region of interest" description="Disordered" evidence="1">
    <location>
        <begin position="1"/>
        <end position="37"/>
    </location>
</feature>
<comment type="caution">
    <text evidence="2">The sequence shown here is derived from an EMBL/GenBank/DDBJ whole genome shotgun (WGS) entry which is preliminary data.</text>
</comment>
<proteinExistence type="predicted"/>
<dbReference type="Proteomes" id="UP000527355">
    <property type="component" value="Unassembled WGS sequence"/>
</dbReference>
<organism evidence="2 3">
    <name type="scientific">Myotis myotis</name>
    <name type="common">Greater mouse-eared bat</name>
    <name type="synonym">Vespertilio myotis</name>
    <dbReference type="NCBI Taxonomy" id="51298"/>
    <lineage>
        <taxon>Eukaryota</taxon>
        <taxon>Metazoa</taxon>
        <taxon>Chordata</taxon>
        <taxon>Craniata</taxon>
        <taxon>Vertebrata</taxon>
        <taxon>Euteleostomi</taxon>
        <taxon>Mammalia</taxon>
        <taxon>Eutheria</taxon>
        <taxon>Laurasiatheria</taxon>
        <taxon>Chiroptera</taxon>
        <taxon>Yangochiroptera</taxon>
        <taxon>Vespertilionidae</taxon>
        <taxon>Myotis</taxon>
    </lineage>
</organism>
<evidence type="ECO:0000313" key="3">
    <source>
        <dbReference type="Proteomes" id="UP000527355"/>
    </source>
</evidence>
<reference evidence="2 3" key="1">
    <citation type="journal article" date="2020" name="Nature">
        <title>Six reference-quality genomes reveal evolution of bat adaptations.</title>
        <authorList>
            <person name="Jebb D."/>
            <person name="Huang Z."/>
            <person name="Pippel M."/>
            <person name="Hughes G.M."/>
            <person name="Lavrichenko K."/>
            <person name="Devanna P."/>
            <person name="Winkler S."/>
            <person name="Jermiin L.S."/>
            <person name="Skirmuntt E.C."/>
            <person name="Katzourakis A."/>
            <person name="Burkitt-Gray L."/>
            <person name="Ray D.A."/>
            <person name="Sullivan K.A.M."/>
            <person name="Roscito J.G."/>
            <person name="Kirilenko B.M."/>
            <person name="Davalos L.M."/>
            <person name="Corthals A.P."/>
            <person name="Power M.L."/>
            <person name="Jones G."/>
            <person name="Ransome R.D."/>
            <person name="Dechmann D.K.N."/>
            <person name="Locatelli A.G."/>
            <person name="Puechmaille S.J."/>
            <person name="Fedrigo O."/>
            <person name="Jarvis E.D."/>
            <person name="Hiller M."/>
            <person name="Vernes S.C."/>
            <person name="Myers E.W."/>
            <person name="Teeling E.C."/>
        </authorList>
    </citation>
    <scope>NUCLEOTIDE SEQUENCE [LARGE SCALE GENOMIC DNA]</scope>
    <source>
        <strain evidence="2">MMyoMyo1</strain>
        <tissue evidence="2">Flight muscle</tissue>
    </source>
</reference>
<evidence type="ECO:0000256" key="1">
    <source>
        <dbReference type="SAM" id="MobiDB-lite"/>
    </source>
</evidence>
<gene>
    <name evidence="2" type="ORF">mMyoMyo1_009669</name>
</gene>
<dbReference type="AlphaFoldDB" id="A0A7J7ZWR6"/>
<sequence>MGTVPRPGLQSGPSFPDAHSQRRPPPPPATTYPSSPFPLGNWSLMARGRDREVSRSHLLAGPAPTMGCPLCVGQLVGWGPWPGTTCIPCHPPPVPCSPSGDWSLPVGERAQQVVSMPHSDWSRLFCSFCR</sequence>
<accession>A0A7J7ZWR6</accession>
<dbReference type="EMBL" id="JABWUV010000002">
    <property type="protein sequence ID" value="KAF6378747.1"/>
    <property type="molecule type" value="Genomic_DNA"/>
</dbReference>
<protein>
    <submittedName>
        <fullName evidence="2">Uncharacterized protein</fullName>
    </submittedName>
</protein>
<keyword evidence="3" id="KW-1185">Reference proteome</keyword>
<evidence type="ECO:0000313" key="2">
    <source>
        <dbReference type="EMBL" id="KAF6378747.1"/>
    </source>
</evidence>